<keyword evidence="3" id="KW-0805">Transcription regulation</keyword>
<dbReference type="CDD" id="cd00009">
    <property type="entry name" value="AAA"/>
    <property type="match status" value="1"/>
</dbReference>
<dbReference type="Pfam" id="PF00158">
    <property type="entry name" value="Sigma54_activat"/>
    <property type="match status" value="1"/>
</dbReference>
<feature type="domain" description="Response regulatory" evidence="8">
    <location>
        <begin position="4"/>
        <end position="118"/>
    </location>
</feature>
<dbReference type="InterPro" id="IPR002197">
    <property type="entry name" value="HTH_Fis"/>
</dbReference>
<keyword evidence="4" id="KW-0238">DNA-binding</keyword>
<dbReference type="SMART" id="SM00448">
    <property type="entry name" value="REC"/>
    <property type="match status" value="1"/>
</dbReference>
<dbReference type="SUPFAM" id="SSF52540">
    <property type="entry name" value="P-loop containing nucleoside triphosphate hydrolases"/>
    <property type="match status" value="1"/>
</dbReference>
<dbReference type="FunFam" id="1.10.8.60:FF:000014">
    <property type="entry name" value="DNA-binding transcriptional regulator NtrC"/>
    <property type="match status" value="1"/>
</dbReference>
<organism evidence="9">
    <name type="scientific">hydrothermal vent metagenome</name>
    <dbReference type="NCBI Taxonomy" id="652676"/>
    <lineage>
        <taxon>unclassified sequences</taxon>
        <taxon>metagenomes</taxon>
        <taxon>ecological metagenomes</taxon>
    </lineage>
</organism>
<keyword evidence="5" id="KW-0010">Activator</keyword>
<dbReference type="GO" id="GO:0006355">
    <property type="term" value="P:regulation of DNA-templated transcription"/>
    <property type="evidence" value="ECO:0007669"/>
    <property type="project" value="InterPro"/>
</dbReference>
<evidence type="ECO:0000259" key="8">
    <source>
        <dbReference type="PROSITE" id="PS50110"/>
    </source>
</evidence>
<dbReference type="InterPro" id="IPR009057">
    <property type="entry name" value="Homeodomain-like_sf"/>
</dbReference>
<gene>
    <name evidence="9" type="ORF">MNBD_IGNAVI01-1134</name>
</gene>
<dbReference type="Pfam" id="PF00072">
    <property type="entry name" value="Response_reg"/>
    <property type="match status" value="1"/>
</dbReference>
<dbReference type="Gene3D" id="1.10.10.60">
    <property type="entry name" value="Homeodomain-like"/>
    <property type="match status" value="1"/>
</dbReference>
<dbReference type="InterPro" id="IPR025662">
    <property type="entry name" value="Sigma_54_int_dom_ATP-bd_1"/>
</dbReference>
<evidence type="ECO:0000256" key="5">
    <source>
        <dbReference type="ARBA" id="ARBA00023159"/>
    </source>
</evidence>
<evidence type="ECO:0000313" key="9">
    <source>
        <dbReference type="EMBL" id="VAX20139.1"/>
    </source>
</evidence>
<accession>A0A3B1BQB6</accession>
<dbReference type="Gene3D" id="3.40.50.300">
    <property type="entry name" value="P-loop containing nucleotide triphosphate hydrolases"/>
    <property type="match status" value="1"/>
</dbReference>
<dbReference type="SMART" id="SM00382">
    <property type="entry name" value="AAA"/>
    <property type="match status" value="1"/>
</dbReference>
<dbReference type="PANTHER" id="PTHR32071:SF57">
    <property type="entry name" value="C4-DICARBOXYLATE TRANSPORT TRANSCRIPTIONAL REGULATORY PROTEIN DCTD"/>
    <property type="match status" value="1"/>
</dbReference>
<dbReference type="InterPro" id="IPR025944">
    <property type="entry name" value="Sigma_54_int_dom_CS"/>
</dbReference>
<evidence type="ECO:0000259" key="7">
    <source>
        <dbReference type="PROSITE" id="PS50045"/>
    </source>
</evidence>
<dbReference type="PRINTS" id="PR01590">
    <property type="entry name" value="HTHFIS"/>
</dbReference>
<evidence type="ECO:0000256" key="3">
    <source>
        <dbReference type="ARBA" id="ARBA00023015"/>
    </source>
</evidence>
<evidence type="ECO:0000256" key="4">
    <source>
        <dbReference type="ARBA" id="ARBA00023125"/>
    </source>
</evidence>
<dbReference type="InterPro" id="IPR058031">
    <property type="entry name" value="AAA_lid_NorR"/>
</dbReference>
<dbReference type="Pfam" id="PF25601">
    <property type="entry name" value="AAA_lid_14"/>
    <property type="match status" value="1"/>
</dbReference>
<dbReference type="PROSITE" id="PS00675">
    <property type="entry name" value="SIGMA54_INTERACT_1"/>
    <property type="match status" value="1"/>
</dbReference>
<dbReference type="GO" id="GO:0043565">
    <property type="term" value="F:sequence-specific DNA binding"/>
    <property type="evidence" value="ECO:0007669"/>
    <property type="project" value="InterPro"/>
</dbReference>
<evidence type="ECO:0000256" key="6">
    <source>
        <dbReference type="ARBA" id="ARBA00023163"/>
    </source>
</evidence>
<dbReference type="PROSITE" id="PS50110">
    <property type="entry name" value="RESPONSE_REGULATORY"/>
    <property type="match status" value="1"/>
</dbReference>
<dbReference type="InterPro" id="IPR027417">
    <property type="entry name" value="P-loop_NTPase"/>
</dbReference>
<dbReference type="PANTHER" id="PTHR32071">
    <property type="entry name" value="TRANSCRIPTIONAL REGULATORY PROTEIN"/>
    <property type="match status" value="1"/>
</dbReference>
<dbReference type="InterPro" id="IPR011006">
    <property type="entry name" value="CheY-like_superfamily"/>
</dbReference>
<dbReference type="GO" id="GO:0000160">
    <property type="term" value="P:phosphorelay signal transduction system"/>
    <property type="evidence" value="ECO:0007669"/>
    <property type="project" value="InterPro"/>
</dbReference>
<dbReference type="FunFam" id="3.40.50.300:FF:000006">
    <property type="entry name" value="DNA-binding transcriptional regulator NtrC"/>
    <property type="match status" value="1"/>
</dbReference>
<dbReference type="AlphaFoldDB" id="A0A3B1BQB6"/>
<dbReference type="InterPro" id="IPR003593">
    <property type="entry name" value="AAA+_ATPase"/>
</dbReference>
<dbReference type="Pfam" id="PF02954">
    <property type="entry name" value="HTH_8"/>
    <property type="match status" value="1"/>
</dbReference>
<keyword evidence="2" id="KW-0067">ATP-binding</keyword>
<protein>
    <submittedName>
        <fullName evidence="9">Two-component system response regulator protein</fullName>
    </submittedName>
</protein>
<name>A0A3B1BQB6_9ZZZZ</name>
<sequence length="461" mass="53062">MEKLIFIVDDEPSIQKLLTHWVKNQWKYNIEVFGKGFDMIDNLSKKPDLILLDIMLPDCNGVDLIPKIKSYDENLPIIMLSAQGNVEVAVNSLRQGAYDYFAKPIDSNKLEPAIKNALSNYELHEKIVELQEHLEYEFSFDHIISADQRMQDVFRLVSKILNNDITVLIHGESGTGKELIARAIHFNGKRKENPFVVVNCASIPRELLESELFGHEKGSFTGAHQRKIGKFELANGGTLFLDEIGEMEMSLQAKILRVIQQREFERVGGNVTIKTDVRILSATNRDLQKMVDENEFREDLFYRLNSFPIVVPPLRDRRGDIVILINHFIEKFNEKLNVNIKGVTKKALKILYDYNWPGNIRELENTIERCVILTDKQEIDVDVLPEQILSPVENYNISKNQVMFSENSSIIPFEMLKKEAIKHALERTNGNVVEAAKKLNIGRATLYRLMEKYEIDSSKQK</sequence>
<dbReference type="PROSITE" id="PS00688">
    <property type="entry name" value="SIGMA54_INTERACT_3"/>
    <property type="match status" value="1"/>
</dbReference>
<dbReference type="Gene3D" id="1.10.8.60">
    <property type="match status" value="1"/>
</dbReference>
<reference evidence="9" key="1">
    <citation type="submission" date="2018-06" db="EMBL/GenBank/DDBJ databases">
        <authorList>
            <person name="Zhirakovskaya E."/>
        </authorList>
    </citation>
    <scope>NUCLEOTIDE SEQUENCE</scope>
</reference>
<feature type="domain" description="Sigma-54 factor interaction" evidence="7">
    <location>
        <begin position="143"/>
        <end position="372"/>
    </location>
</feature>
<proteinExistence type="predicted"/>
<dbReference type="SUPFAM" id="SSF46689">
    <property type="entry name" value="Homeodomain-like"/>
    <property type="match status" value="1"/>
</dbReference>
<evidence type="ECO:0000256" key="2">
    <source>
        <dbReference type="ARBA" id="ARBA00022840"/>
    </source>
</evidence>
<keyword evidence="1" id="KW-0547">Nucleotide-binding</keyword>
<dbReference type="PROSITE" id="PS50045">
    <property type="entry name" value="SIGMA54_INTERACT_4"/>
    <property type="match status" value="1"/>
</dbReference>
<dbReference type="InterPro" id="IPR025943">
    <property type="entry name" value="Sigma_54_int_dom_ATP-bd_2"/>
</dbReference>
<dbReference type="PROSITE" id="PS00676">
    <property type="entry name" value="SIGMA54_INTERACT_2"/>
    <property type="match status" value="1"/>
</dbReference>
<dbReference type="EMBL" id="UOGD01000159">
    <property type="protein sequence ID" value="VAX20139.1"/>
    <property type="molecule type" value="Genomic_DNA"/>
</dbReference>
<dbReference type="InterPro" id="IPR001789">
    <property type="entry name" value="Sig_transdc_resp-reg_receiver"/>
</dbReference>
<dbReference type="Gene3D" id="3.40.50.2300">
    <property type="match status" value="1"/>
</dbReference>
<evidence type="ECO:0000256" key="1">
    <source>
        <dbReference type="ARBA" id="ARBA00022741"/>
    </source>
</evidence>
<dbReference type="InterPro" id="IPR002078">
    <property type="entry name" value="Sigma_54_int"/>
</dbReference>
<dbReference type="GO" id="GO:0005524">
    <property type="term" value="F:ATP binding"/>
    <property type="evidence" value="ECO:0007669"/>
    <property type="project" value="UniProtKB-KW"/>
</dbReference>
<keyword evidence="6" id="KW-0804">Transcription</keyword>
<dbReference type="SUPFAM" id="SSF52172">
    <property type="entry name" value="CheY-like"/>
    <property type="match status" value="1"/>
</dbReference>